<protein>
    <submittedName>
        <fullName evidence="2">Uncharacterized protein</fullName>
    </submittedName>
</protein>
<feature type="chain" id="PRO_5046232193" evidence="1">
    <location>
        <begin position="17"/>
        <end position="299"/>
    </location>
</feature>
<dbReference type="RefSeq" id="WP_264499921.1">
    <property type="nucleotide sequence ID" value="NZ_JAPDDS010000002.1"/>
</dbReference>
<dbReference type="Gene3D" id="2.130.10.10">
    <property type="entry name" value="YVTN repeat-like/Quinoprotein amine dehydrogenase"/>
    <property type="match status" value="1"/>
</dbReference>
<evidence type="ECO:0000313" key="3">
    <source>
        <dbReference type="Proteomes" id="UP001207930"/>
    </source>
</evidence>
<keyword evidence="1" id="KW-0732">Signal</keyword>
<gene>
    <name evidence="2" type="ORF">OKA04_04425</name>
</gene>
<evidence type="ECO:0000256" key="1">
    <source>
        <dbReference type="SAM" id="SignalP"/>
    </source>
</evidence>
<dbReference type="EMBL" id="JAPDDS010000002">
    <property type="protein sequence ID" value="MCW1883961.1"/>
    <property type="molecule type" value="Genomic_DNA"/>
</dbReference>
<comment type="caution">
    <text evidence="2">The sequence shown here is derived from an EMBL/GenBank/DDBJ whole genome shotgun (WGS) entry which is preliminary data.</text>
</comment>
<evidence type="ECO:0000313" key="2">
    <source>
        <dbReference type="EMBL" id="MCW1883961.1"/>
    </source>
</evidence>
<accession>A0ABT3FK62</accession>
<proteinExistence type="predicted"/>
<sequence length="299" mass="32068">MKSLLFSLLLSPALFAGSAAFLPDGKRVARQGDSGVLLLDLTTKVETALEFPDDFQVEFVGLSAGKDALILAGGQRVMSWNPATDTWTELWKAPDELTVDDVACNPKDGQVLVTTTKEDGEPEWWILDPKQPKKAGGVYNRRANHATSPVFDTDGNLYFTLNGDVWKGSIEAGDNEEVPYVLAGTRIWPLATLETSPANSSGTGAQTVLPLKDHLLVELSRIGGSGWGNIVRVPNADAFEKKLPLKWDELAECGSGCGAALSPDGKKAMIHINGEGWFEVNPANGDLKKFAGSAAKDDE</sequence>
<feature type="signal peptide" evidence="1">
    <location>
        <begin position="1"/>
        <end position="16"/>
    </location>
</feature>
<organism evidence="2 3">
    <name type="scientific">Luteolibacter flavescens</name>
    <dbReference type="NCBI Taxonomy" id="1859460"/>
    <lineage>
        <taxon>Bacteria</taxon>
        <taxon>Pseudomonadati</taxon>
        <taxon>Verrucomicrobiota</taxon>
        <taxon>Verrucomicrobiia</taxon>
        <taxon>Verrucomicrobiales</taxon>
        <taxon>Verrucomicrobiaceae</taxon>
        <taxon>Luteolibacter</taxon>
    </lineage>
</organism>
<reference evidence="2 3" key="1">
    <citation type="submission" date="2022-10" db="EMBL/GenBank/DDBJ databases">
        <title>Luteolibacter flavescens strain MCCC 1K03193, whole genome shotgun sequencing project.</title>
        <authorList>
            <person name="Zhao G."/>
            <person name="Shen L."/>
        </authorList>
    </citation>
    <scope>NUCLEOTIDE SEQUENCE [LARGE SCALE GENOMIC DNA]</scope>
    <source>
        <strain evidence="2 3">MCCC 1K03193</strain>
    </source>
</reference>
<dbReference type="InterPro" id="IPR015943">
    <property type="entry name" value="WD40/YVTN_repeat-like_dom_sf"/>
</dbReference>
<dbReference type="SUPFAM" id="SSF63829">
    <property type="entry name" value="Calcium-dependent phosphotriesterase"/>
    <property type="match status" value="1"/>
</dbReference>
<keyword evidence="3" id="KW-1185">Reference proteome</keyword>
<dbReference type="Proteomes" id="UP001207930">
    <property type="component" value="Unassembled WGS sequence"/>
</dbReference>
<name>A0ABT3FK62_9BACT</name>